<evidence type="ECO:0000313" key="2">
    <source>
        <dbReference type="Proteomes" id="UP000319432"/>
    </source>
</evidence>
<dbReference type="PANTHER" id="PTHR38433">
    <property type="match status" value="1"/>
</dbReference>
<name>A0A518VB59_BRELA</name>
<keyword evidence="2" id="KW-1185">Reference proteome</keyword>
<accession>A0A518VB59</accession>
<gene>
    <name evidence="1" type="ORF">EEL30_19245</name>
</gene>
<dbReference type="OrthoDB" id="147801at2"/>
<dbReference type="PANTHER" id="PTHR38433:SF1">
    <property type="entry name" value="DUF1641 DOMAIN-CONTAINING PROTEIN"/>
    <property type="match status" value="1"/>
</dbReference>
<dbReference type="Pfam" id="PF07849">
    <property type="entry name" value="DUF1641"/>
    <property type="match status" value="1"/>
</dbReference>
<evidence type="ECO:0000313" key="1">
    <source>
        <dbReference type="EMBL" id="QDX94231.1"/>
    </source>
</evidence>
<organism evidence="1 2">
    <name type="scientific">Brevibacillus laterosporus</name>
    <name type="common">Bacillus laterosporus</name>
    <dbReference type="NCBI Taxonomy" id="1465"/>
    <lineage>
        <taxon>Bacteria</taxon>
        <taxon>Bacillati</taxon>
        <taxon>Bacillota</taxon>
        <taxon>Bacilli</taxon>
        <taxon>Bacillales</taxon>
        <taxon>Paenibacillaceae</taxon>
        <taxon>Brevibacillus</taxon>
    </lineage>
</organism>
<dbReference type="AlphaFoldDB" id="A0A518VB59"/>
<sequence length="164" mass="18165">MARPISKIAKPVVTKEENQELQLTQLKEELAMHAQSIRQSVKLLDELHQAGVLETVQSMVQSKEKMAGIAIKQLVKPNVTKSINNVMALTDALSELEPEMTKKLVASVTHGLQKAEEASAKENKVGMFDLFKALQDPDINRAICFGLNMLKGVGESLKEQEKEK</sequence>
<proteinExistence type="predicted"/>
<dbReference type="EMBL" id="CP033464">
    <property type="protein sequence ID" value="QDX94231.1"/>
    <property type="molecule type" value="Genomic_DNA"/>
</dbReference>
<protein>
    <submittedName>
        <fullName evidence="1">DUF1641 domain-containing protein</fullName>
    </submittedName>
</protein>
<dbReference type="InterPro" id="IPR012440">
    <property type="entry name" value="DUF1641"/>
</dbReference>
<dbReference type="Proteomes" id="UP000319432">
    <property type="component" value="Chromosome"/>
</dbReference>
<reference evidence="1 2" key="1">
    <citation type="submission" date="2018-11" db="EMBL/GenBank/DDBJ databases">
        <title>Phylogenetic determinants of toxin gene distribution in genomes of Brevibacillus laterosporus.</title>
        <authorList>
            <person name="Glare T.R."/>
            <person name="Durrant A."/>
            <person name="Berry C."/>
            <person name="Palma L."/>
            <person name="Ormskirk M."/>
            <person name="Cox M.O."/>
        </authorList>
    </citation>
    <scope>NUCLEOTIDE SEQUENCE [LARGE SCALE GENOMIC DNA]</scope>
    <source>
        <strain evidence="1 2">1821L</strain>
    </source>
</reference>